<evidence type="ECO:0000313" key="3">
    <source>
        <dbReference type="EMBL" id="GJS66726.1"/>
    </source>
</evidence>
<dbReference type="Gene3D" id="3.30.420.40">
    <property type="match status" value="1"/>
</dbReference>
<protein>
    <submittedName>
        <fullName evidence="3">Heat shock cognate 70 kDa protein</fullName>
    </submittedName>
</protein>
<keyword evidence="2" id="KW-0067">ATP-binding</keyword>
<dbReference type="Gene3D" id="3.90.640.10">
    <property type="entry name" value="Actin, Chain A, domain 4"/>
    <property type="match status" value="1"/>
</dbReference>
<reference evidence="3" key="2">
    <citation type="submission" date="2022-01" db="EMBL/GenBank/DDBJ databases">
        <authorList>
            <person name="Yamashiro T."/>
            <person name="Shiraishi A."/>
            <person name="Satake H."/>
            <person name="Nakayama K."/>
        </authorList>
    </citation>
    <scope>NUCLEOTIDE SEQUENCE</scope>
</reference>
<proteinExistence type="predicted"/>
<keyword evidence="1" id="KW-0547">Nucleotide-binding</keyword>
<dbReference type="Proteomes" id="UP001151760">
    <property type="component" value="Unassembled WGS sequence"/>
</dbReference>
<dbReference type="InterPro" id="IPR043129">
    <property type="entry name" value="ATPase_NBD"/>
</dbReference>
<dbReference type="SUPFAM" id="SSF53067">
    <property type="entry name" value="Actin-like ATPase domain"/>
    <property type="match status" value="1"/>
</dbReference>
<reference evidence="3" key="1">
    <citation type="journal article" date="2022" name="Int. J. Mol. Sci.">
        <title>Draft Genome of Tanacetum Coccineum: Genomic Comparison of Closely Related Tanacetum-Family Plants.</title>
        <authorList>
            <person name="Yamashiro T."/>
            <person name="Shiraishi A."/>
            <person name="Nakayama K."/>
            <person name="Satake H."/>
        </authorList>
    </citation>
    <scope>NUCLEOTIDE SEQUENCE</scope>
</reference>
<name>A0ABQ4XNV8_9ASTR</name>
<keyword evidence="4" id="KW-1185">Reference proteome</keyword>
<sequence length="271" mass="29863">MTAGLLLPGYFRIDKQRRPTKDAANIAGTLNVMRKMMDVSKNARAMGRLKVACEKAKRDLSSTTQTWIEIDSFYEGIDFSMKFSRAKFEELNNGFFTKCIEHVKNCLKDGKMHKNNVDDVVLVDEAVAYGAAVLAANLSGTCNKNVKDLILIDVTPLSLGIEVKHGNMSVVIARNTRIPTIKEDDYVTVYDNQTSASINVYQSESNKIKNNKLLDRFVLDGFPPVPAGKEKIKVCFKIDANGILNVSAKVKSTGNKASITIAGWKLAPGSH</sequence>
<dbReference type="Gene3D" id="2.60.34.10">
    <property type="entry name" value="Substrate Binding Domain Of DNAk, Chain A, domain 1"/>
    <property type="match status" value="1"/>
</dbReference>
<dbReference type="Pfam" id="PF00012">
    <property type="entry name" value="HSP70"/>
    <property type="match status" value="2"/>
</dbReference>
<evidence type="ECO:0000256" key="1">
    <source>
        <dbReference type="ARBA" id="ARBA00022741"/>
    </source>
</evidence>
<dbReference type="EMBL" id="BQNB010009670">
    <property type="protein sequence ID" value="GJS66726.1"/>
    <property type="molecule type" value="Genomic_DNA"/>
</dbReference>
<organism evidence="3 4">
    <name type="scientific">Tanacetum coccineum</name>
    <dbReference type="NCBI Taxonomy" id="301880"/>
    <lineage>
        <taxon>Eukaryota</taxon>
        <taxon>Viridiplantae</taxon>
        <taxon>Streptophyta</taxon>
        <taxon>Embryophyta</taxon>
        <taxon>Tracheophyta</taxon>
        <taxon>Spermatophyta</taxon>
        <taxon>Magnoliopsida</taxon>
        <taxon>eudicotyledons</taxon>
        <taxon>Gunneridae</taxon>
        <taxon>Pentapetalae</taxon>
        <taxon>asterids</taxon>
        <taxon>campanulids</taxon>
        <taxon>Asterales</taxon>
        <taxon>Asteraceae</taxon>
        <taxon>Asteroideae</taxon>
        <taxon>Anthemideae</taxon>
        <taxon>Anthemidinae</taxon>
        <taxon>Tanacetum</taxon>
    </lineage>
</organism>
<evidence type="ECO:0000313" key="4">
    <source>
        <dbReference type="Proteomes" id="UP001151760"/>
    </source>
</evidence>
<gene>
    <name evidence="3" type="ORF">Tco_0681290</name>
</gene>
<keyword evidence="3" id="KW-0346">Stress response</keyword>
<dbReference type="SUPFAM" id="SSF100920">
    <property type="entry name" value="Heat shock protein 70kD (HSP70), peptide-binding domain"/>
    <property type="match status" value="1"/>
</dbReference>
<dbReference type="PANTHER" id="PTHR19375">
    <property type="entry name" value="HEAT SHOCK PROTEIN 70KDA"/>
    <property type="match status" value="1"/>
</dbReference>
<dbReference type="InterPro" id="IPR029047">
    <property type="entry name" value="HSP70_peptide-bd_sf"/>
</dbReference>
<comment type="caution">
    <text evidence="3">The sequence shown here is derived from an EMBL/GenBank/DDBJ whole genome shotgun (WGS) entry which is preliminary data.</text>
</comment>
<evidence type="ECO:0000256" key="2">
    <source>
        <dbReference type="ARBA" id="ARBA00022840"/>
    </source>
</evidence>
<dbReference type="InterPro" id="IPR013126">
    <property type="entry name" value="Hsp_70_fam"/>
</dbReference>
<accession>A0ABQ4XNV8</accession>